<dbReference type="SUPFAM" id="SSF46785">
    <property type="entry name" value="Winged helix' DNA-binding domain"/>
    <property type="match status" value="1"/>
</dbReference>
<dbReference type="InterPro" id="IPR000835">
    <property type="entry name" value="HTH_MarR-typ"/>
</dbReference>
<evidence type="ECO:0000313" key="8">
    <source>
        <dbReference type="Proteomes" id="UP000465062"/>
    </source>
</evidence>
<dbReference type="RefSeq" id="WP_060671363.1">
    <property type="nucleotide sequence ID" value="NZ_CP047394.1"/>
</dbReference>
<keyword evidence="1" id="KW-0805">Transcription regulation</keyword>
<dbReference type="PRINTS" id="PR00598">
    <property type="entry name" value="HTHMARR"/>
</dbReference>
<dbReference type="PANTHER" id="PTHR33164">
    <property type="entry name" value="TRANSCRIPTIONAL REGULATOR, MARR FAMILY"/>
    <property type="match status" value="1"/>
</dbReference>
<gene>
    <name evidence="5" type="ORF">AM506_04800</name>
    <name evidence="6" type="ORF">FHE72_03530</name>
</gene>
<dbReference type="OrthoDB" id="2401593at2"/>
<dbReference type="InterPro" id="IPR036390">
    <property type="entry name" value="WH_DNA-bd_sf"/>
</dbReference>
<evidence type="ECO:0000313" key="5">
    <source>
        <dbReference type="EMBL" id="KPL60455.1"/>
    </source>
</evidence>
<dbReference type="PANTHER" id="PTHR33164:SF102">
    <property type="entry name" value="TRANSCRIPTIONAL REGULATORY PROTEIN"/>
    <property type="match status" value="1"/>
</dbReference>
<dbReference type="KEGG" id="bvq:FHE72_03530"/>
<accession>A0A0P6WVL6</accession>
<name>A0A0P6WVL6_9BACI</name>
<dbReference type="eggNOG" id="COG1846">
    <property type="taxonomic scope" value="Bacteria"/>
</dbReference>
<dbReference type="InterPro" id="IPR039422">
    <property type="entry name" value="MarR/SlyA-like"/>
</dbReference>
<proteinExistence type="predicted"/>
<protein>
    <submittedName>
        <fullName evidence="5">MarR family transcriptional regulator</fullName>
    </submittedName>
</protein>
<dbReference type="EMBL" id="LIXZ01000003">
    <property type="protein sequence ID" value="KPL60455.1"/>
    <property type="molecule type" value="Genomic_DNA"/>
</dbReference>
<dbReference type="InterPro" id="IPR023187">
    <property type="entry name" value="Tscrpt_reg_MarR-type_CS"/>
</dbReference>
<dbReference type="Proteomes" id="UP000465062">
    <property type="component" value="Chromosome"/>
</dbReference>
<dbReference type="PROSITE" id="PS50995">
    <property type="entry name" value="HTH_MARR_2"/>
    <property type="match status" value="1"/>
</dbReference>
<dbReference type="EMBL" id="CP047394">
    <property type="protein sequence ID" value="QHE60207.1"/>
    <property type="molecule type" value="Genomic_DNA"/>
</dbReference>
<evidence type="ECO:0000256" key="1">
    <source>
        <dbReference type="ARBA" id="ARBA00023015"/>
    </source>
</evidence>
<dbReference type="Pfam" id="PF12802">
    <property type="entry name" value="MarR_2"/>
    <property type="match status" value="1"/>
</dbReference>
<dbReference type="PROSITE" id="PS01117">
    <property type="entry name" value="HTH_MARR_1"/>
    <property type="match status" value="1"/>
</dbReference>
<dbReference type="InterPro" id="IPR036388">
    <property type="entry name" value="WH-like_DNA-bd_sf"/>
</dbReference>
<dbReference type="GO" id="GO:0006950">
    <property type="term" value="P:response to stress"/>
    <property type="evidence" value="ECO:0007669"/>
    <property type="project" value="TreeGrafter"/>
</dbReference>
<evidence type="ECO:0000313" key="6">
    <source>
        <dbReference type="EMBL" id="QHE60207.1"/>
    </source>
</evidence>
<sequence>MDKRLIEAVELFEDVMVFGTDRVLKNVKADVWQEYSPEQIQVLKLVNKNGPLAGGVIAELQGVHKSAISNRLKRLEEKGLIEIVKAEGDQRSKLVCLTEDGQRVVTESDQAVYAYIEDLFADHVKDEELDQFLTMFRKIRSILKLEGEKG</sequence>
<evidence type="ECO:0000256" key="2">
    <source>
        <dbReference type="ARBA" id="ARBA00023125"/>
    </source>
</evidence>
<organism evidence="5 7">
    <name type="scientific">Rossellomorea vietnamensis</name>
    <dbReference type="NCBI Taxonomy" id="218284"/>
    <lineage>
        <taxon>Bacteria</taxon>
        <taxon>Bacillati</taxon>
        <taxon>Bacillota</taxon>
        <taxon>Bacilli</taxon>
        <taxon>Bacillales</taxon>
        <taxon>Bacillaceae</taxon>
        <taxon>Rossellomorea</taxon>
    </lineage>
</organism>
<keyword evidence="2" id="KW-0238">DNA-binding</keyword>
<reference evidence="6 8" key="2">
    <citation type="submission" date="2019-06" db="EMBL/GenBank/DDBJ databases">
        <title>An operon consisting of a P-type ATPase gene and a transcriptional regular gene given the different cadmium resistance in Bacillus vietamensis 151-6 and Bacillus marisflavi 151-25.</title>
        <authorList>
            <person name="Yu X."/>
        </authorList>
    </citation>
    <scope>NUCLEOTIDE SEQUENCE [LARGE SCALE GENOMIC DNA]</scope>
    <source>
        <strain evidence="6 8">151-6</strain>
    </source>
</reference>
<dbReference type="GO" id="GO:0003677">
    <property type="term" value="F:DNA binding"/>
    <property type="evidence" value="ECO:0007669"/>
    <property type="project" value="UniProtKB-KW"/>
</dbReference>
<evidence type="ECO:0000313" key="7">
    <source>
        <dbReference type="Proteomes" id="UP000050398"/>
    </source>
</evidence>
<dbReference type="PATRIC" id="fig|218284.4.peg.2066"/>
<dbReference type="Proteomes" id="UP000050398">
    <property type="component" value="Unassembled WGS sequence"/>
</dbReference>
<dbReference type="SMART" id="SM00347">
    <property type="entry name" value="HTH_MARR"/>
    <property type="match status" value="1"/>
</dbReference>
<dbReference type="Gene3D" id="1.10.10.10">
    <property type="entry name" value="Winged helix-like DNA-binding domain superfamily/Winged helix DNA-binding domain"/>
    <property type="match status" value="1"/>
</dbReference>
<feature type="domain" description="HTH marR-type" evidence="4">
    <location>
        <begin position="1"/>
        <end position="141"/>
    </location>
</feature>
<evidence type="ECO:0000256" key="3">
    <source>
        <dbReference type="ARBA" id="ARBA00023163"/>
    </source>
</evidence>
<dbReference type="GO" id="GO:0003700">
    <property type="term" value="F:DNA-binding transcription factor activity"/>
    <property type="evidence" value="ECO:0007669"/>
    <property type="project" value="InterPro"/>
</dbReference>
<reference evidence="5 7" key="1">
    <citation type="submission" date="2015-08" db="EMBL/GenBank/DDBJ databases">
        <title>Draft Genome Sequence of Bacillus vietnamensis UCD-SED5.</title>
        <authorList>
            <person name="Lee R.D."/>
            <person name="Jospin G."/>
            <person name="Lang J.M."/>
            <person name="Coil D.A."/>
            <person name="Eisen J.A."/>
        </authorList>
    </citation>
    <scope>NUCLEOTIDE SEQUENCE [LARGE SCALE GENOMIC DNA]</scope>
    <source>
        <strain evidence="5 7">UCD-SED5</strain>
    </source>
</reference>
<dbReference type="AlphaFoldDB" id="A0A0P6WVL6"/>
<evidence type="ECO:0000259" key="4">
    <source>
        <dbReference type="PROSITE" id="PS50995"/>
    </source>
</evidence>
<keyword evidence="3" id="KW-0804">Transcription</keyword>